<feature type="compositionally biased region" description="Low complexity" evidence="7">
    <location>
        <begin position="810"/>
        <end position="823"/>
    </location>
</feature>
<feature type="domain" description="CBM2" evidence="8">
    <location>
        <begin position="880"/>
        <end position="1003"/>
    </location>
</feature>
<dbReference type="PROSITE" id="PS00659">
    <property type="entry name" value="GLYCOSYL_HYDROL_F5"/>
    <property type="match status" value="1"/>
</dbReference>
<dbReference type="InterPro" id="IPR017853">
    <property type="entry name" value="GH"/>
</dbReference>
<dbReference type="InterPro" id="IPR001547">
    <property type="entry name" value="Glyco_hydro_5"/>
</dbReference>
<evidence type="ECO:0000256" key="2">
    <source>
        <dbReference type="ARBA" id="ARBA00022801"/>
    </source>
</evidence>
<feature type="compositionally biased region" description="Pro residues" evidence="7">
    <location>
        <begin position="824"/>
        <end position="867"/>
    </location>
</feature>
<dbReference type="Gene3D" id="3.20.20.80">
    <property type="entry name" value="Glycosidases"/>
    <property type="match status" value="1"/>
</dbReference>
<keyword evidence="10" id="KW-1185">Reference proteome</keyword>
<evidence type="ECO:0000256" key="6">
    <source>
        <dbReference type="ARBA" id="ARBA00023326"/>
    </source>
</evidence>
<organism evidence="9 10">
    <name type="scientific">Coccomyxa viridis</name>
    <dbReference type="NCBI Taxonomy" id="1274662"/>
    <lineage>
        <taxon>Eukaryota</taxon>
        <taxon>Viridiplantae</taxon>
        <taxon>Chlorophyta</taxon>
        <taxon>core chlorophytes</taxon>
        <taxon>Trebouxiophyceae</taxon>
        <taxon>Trebouxiophyceae incertae sedis</taxon>
        <taxon>Coccomyxaceae</taxon>
        <taxon>Coccomyxa</taxon>
    </lineage>
</organism>
<feature type="region of interest" description="Disordered" evidence="7">
    <location>
        <begin position="394"/>
        <end position="414"/>
    </location>
</feature>
<keyword evidence="3" id="KW-0136">Cellulose degradation</keyword>
<reference evidence="9 10" key="1">
    <citation type="submission" date="2023-10" db="EMBL/GenBank/DDBJ databases">
        <authorList>
            <person name="Maclean D."/>
            <person name="Macfadyen A."/>
        </authorList>
    </citation>
    <scope>NUCLEOTIDE SEQUENCE [LARGE SCALE GENOMIC DNA]</scope>
</reference>
<evidence type="ECO:0000313" key="10">
    <source>
        <dbReference type="Proteomes" id="UP001314263"/>
    </source>
</evidence>
<feature type="compositionally biased region" description="Low complexity" evidence="7">
    <location>
        <begin position="729"/>
        <end position="789"/>
    </location>
</feature>
<dbReference type="GO" id="GO:0030245">
    <property type="term" value="P:cellulose catabolic process"/>
    <property type="evidence" value="ECO:0007669"/>
    <property type="project" value="UniProtKB-KW"/>
</dbReference>
<comment type="similarity">
    <text evidence="1">Belongs to the glycosyl hydrolase 5 (cellulase A) family.</text>
</comment>
<evidence type="ECO:0000259" key="8">
    <source>
        <dbReference type="PROSITE" id="PS51173"/>
    </source>
</evidence>
<comment type="caution">
    <text evidence="9">The sequence shown here is derived from an EMBL/GenBank/DDBJ whole genome shotgun (WGS) entry which is preliminary data.</text>
</comment>
<gene>
    <name evidence="9" type="ORF">CVIRNUC_006897</name>
</gene>
<proteinExistence type="inferred from homology"/>
<keyword evidence="6" id="KW-0624">Polysaccharide degradation</keyword>
<dbReference type="AlphaFoldDB" id="A0AAV1I908"/>
<dbReference type="Proteomes" id="UP001314263">
    <property type="component" value="Unassembled WGS sequence"/>
</dbReference>
<dbReference type="InterPro" id="IPR001919">
    <property type="entry name" value="CBD2"/>
</dbReference>
<keyword evidence="2" id="KW-0378">Hydrolase</keyword>
<dbReference type="GO" id="GO:0004553">
    <property type="term" value="F:hydrolase activity, hydrolyzing O-glycosyl compounds"/>
    <property type="evidence" value="ECO:0007669"/>
    <property type="project" value="InterPro"/>
</dbReference>
<dbReference type="PANTHER" id="PTHR35923">
    <property type="entry name" value="MAJOR EXTRACELLULAR ENDOGLUCANASE"/>
    <property type="match status" value="1"/>
</dbReference>
<feature type="compositionally biased region" description="Pro residues" evidence="7">
    <location>
        <begin position="790"/>
        <end position="809"/>
    </location>
</feature>
<evidence type="ECO:0000256" key="3">
    <source>
        <dbReference type="ARBA" id="ARBA00023001"/>
    </source>
</evidence>
<protein>
    <recommendedName>
        <fullName evidence="8">CBM2 domain-containing protein</fullName>
    </recommendedName>
</protein>
<dbReference type="InterPro" id="IPR012291">
    <property type="entry name" value="CBM2_carb-bd_dom_sf"/>
</dbReference>
<keyword evidence="4" id="KW-0119">Carbohydrate metabolism</keyword>
<feature type="region of interest" description="Disordered" evidence="7">
    <location>
        <begin position="721"/>
        <end position="881"/>
    </location>
</feature>
<dbReference type="Gene3D" id="2.60.40.290">
    <property type="match status" value="1"/>
</dbReference>
<dbReference type="PRINTS" id="PR01217">
    <property type="entry name" value="PRICHEXTENSN"/>
</dbReference>
<name>A0AAV1I908_9CHLO</name>
<dbReference type="SUPFAM" id="SSF51445">
    <property type="entry name" value="(Trans)glycosidases"/>
    <property type="match status" value="1"/>
</dbReference>
<dbReference type="Pfam" id="PF00150">
    <property type="entry name" value="Cellulase"/>
    <property type="match status" value="1"/>
</dbReference>
<evidence type="ECO:0000256" key="7">
    <source>
        <dbReference type="SAM" id="MobiDB-lite"/>
    </source>
</evidence>
<dbReference type="InterPro" id="IPR018087">
    <property type="entry name" value="Glyco_hydro_5_CS"/>
</dbReference>
<keyword evidence="5" id="KW-0326">Glycosidase</keyword>
<evidence type="ECO:0000256" key="5">
    <source>
        <dbReference type="ARBA" id="ARBA00023295"/>
    </source>
</evidence>
<sequence length="1005" mass="105460">MVFYSRDGKKGKVAHCRRSLLGIMLRLALAIALLGAASAAAPQAKLEQARVERDAVETATNKLLRGSVSAEAEVRIENVLNALGDSNITNPTQQYNPDLPDQAPPVQVPAVQPAPWHVIARPPNAICAVAVQNSLLFENTYQPIPGYVPKEPTVSQVPTEIRGSVSLTIFNAGQTAITAPYNVEVVGPTYLSLLEIANAEEVGNITDGTLDLRVTEQYQNLEPDFGNMVNVTLTLATSSQNLSPTNISINGNPCSVQLNLTLSNVVPNDTSSGISPLSESVTIEQSQSKVEQASATTVPLSVSNGQFFGTDGGPITLKGVNWFGFETSNTMMDGLWQGPTALTQDFGTVAYRIQLLGFNAIRLPFSFQVLLNTAPMSFTSSCTAVTTTQVGQSVIPPGTTLPPNATPPAQPAPTGGTPGICNANLPNSSVYNRFLYVVKVLVDNGFYVLIDNHLNTDSTATDNPTGWVTYWANLMKAIAAMGPVYQNSVMADILNEPDSRGLSWTSMYNYYLNAMDAIYKVSPTTLFFVEGCGQLSYGMCWGDGFVTDPGVIASFGLTDPKPFLNAVLQRPYANQVVISPHYYPPSISGQKSNYTGVGLFTKMQTSFGSLTTNYNGHVFPLAFGETGSFYTSATDIAMLADMAKYMRNDYSSLPAGYSAANFPHANMPNMFWWDWNANSGDTGGLVQNDWLTIIWSKISWLTGAINLTPWYLTYTTTSSPPLTAPPTPTSAVPSATSSTPATTSAPPTTTVAPTTTSSAPATTSNAPVTTSQAPPTTTSKAPPTTTSAAQPPPTTASPPPTQPNPPPPTTTSAAQPPATASPPSTQPNPPPPTTTSAAQPPPTAAPPSTQPNPPPPTTTSVSIPPPTTAGSTPVTPPAIPPAPAGSLSCTISYTLSSQWPTQASAPYANTLNMQISNTGTTPIAVPYTLAITNPAYALIAGSAWNWGASGSATNGTFSGPVSLAWQSIAPAASVQGFGANIWTTSPSFAPQVATINGVPCTLRTA</sequence>
<dbReference type="GO" id="GO:0030247">
    <property type="term" value="F:polysaccharide binding"/>
    <property type="evidence" value="ECO:0007669"/>
    <property type="project" value="InterPro"/>
</dbReference>
<accession>A0AAV1I908</accession>
<evidence type="ECO:0000256" key="4">
    <source>
        <dbReference type="ARBA" id="ARBA00023277"/>
    </source>
</evidence>
<dbReference type="PROSITE" id="PS51173">
    <property type="entry name" value="CBM2"/>
    <property type="match status" value="1"/>
</dbReference>
<evidence type="ECO:0000256" key="1">
    <source>
        <dbReference type="ARBA" id="ARBA00005641"/>
    </source>
</evidence>
<dbReference type="PANTHER" id="PTHR35923:SF2">
    <property type="entry name" value="ENDOGLUCANASE"/>
    <property type="match status" value="1"/>
</dbReference>
<dbReference type="EMBL" id="CAUYUE010000009">
    <property type="protein sequence ID" value="CAK0783698.1"/>
    <property type="molecule type" value="Genomic_DNA"/>
</dbReference>
<evidence type="ECO:0000313" key="9">
    <source>
        <dbReference type="EMBL" id="CAK0783698.1"/>
    </source>
</evidence>